<dbReference type="InterPro" id="IPR005467">
    <property type="entry name" value="His_kinase_dom"/>
</dbReference>
<dbReference type="Gene3D" id="3.30.565.10">
    <property type="entry name" value="Histidine kinase-like ATPase, C-terminal domain"/>
    <property type="match status" value="1"/>
</dbReference>
<evidence type="ECO:0000313" key="15">
    <source>
        <dbReference type="EMBL" id="NMG02380.1"/>
    </source>
</evidence>
<dbReference type="SMART" id="SM00387">
    <property type="entry name" value="HATPase_c"/>
    <property type="match status" value="1"/>
</dbReference>
<dbReference type="Pfam" id="PF00672">
    <property type="entry name" value="HAMP"/>
    <property type="match status" value="1"/>
</dbReference>
<comment type="caution">
    <text evidence="15">The sequence shown here is derived from an EMBL/GenBank/DDBJ whole genome shotgun (WGS) entry which is preliminary data.</text>
</comment>
<evidence type="ECO:0000256" key="11">
    <source>
        <dbReference type="SAM" id="Coils"/>
    </source>
</evidence>
<dbReference type="PANTHER" id="PTHR43065">
    <property type="entry name" value="SENSOR HISTIDINE KINASE"/>
    <property type="match status" value="1"/>
</dbReference>
<dbReference type="SUPFAM" id="SSF103190">
    <property type="entry name" value="Sensory domain-like"/>
    <property type="match status" value="1"/>
</dbReference>
<protein>
    <recommendedName>
        <fullName evidence="3">histidine kinase</fullName>
        <ecNumber evidence="3">2.7.13.3</ecNumber>
    </recommendedName>
</protein>
<evidence type="ECO:0000256" key="5">
    <source>
        <dbReference type="ARBA" id="ARBA00022553"/>
    </source>
</evidence>
<dbReference type="SMART" id="SM00304">
    <property type="entry name" value="HAMP"/>
    <property type="match status" value="1"/>
</dbReference>
<gene>
    <name evidence="15" type="ORF">GPA21_05280</name>
</gene>
<reference evidence="15" key="1">
    <citation type="submission" date="2019-12" db="EMBL/GenBank/DDBJ databases">
        <title>Comparative genomics gives insights into the taxonomy of the Azoarcus-Aromatoleum group and reveals separate origins of nif in the plant-associated Azoarcus and non-plant-associated Aromatoleum sub-groups.</title>
        <authorList>
            <person name="Lafos M."/>
            <person name="Maluk M."/>
            <person name="Batista M."/>
            <person name="Junghare M."/>
            <person name="Carmona M."/>
            <person name="Faoro H."/>
            <person name="Cruz L.M."/>
            <person name="Battistoni F."/>
            <person name="De Souza E."/>
            <person name="Pedrosa F."/>
            <person name="Chen W.-M."/>
            <person name="Poole P.S."/>
            <person name="Dixon R.A."/>
            <person name="James E.K."/>
        </authorList>
    </citation>
    <scope>NUCLEOTIDE SEQUENCE</scope>
    <source>
        <strain evidence="15">NSC3</strain>
    </source>
</reference>
<keyword evidence="10 12" id="KW-0472">Membrane</keyword>
<sequence length="702" mass="76604">MTAPLASAAANRRVGLIDRIRSSVRLKLLVLVLAPLLAGVPVLLGLVWSWGNQAYERLLTFKVSSDMITANGYFERVRIGVGRDVSALASSNRLVLALEAADDDRLAALLTELANRYALDYLLYLDPDATPLVTSRDEGLPAAARDNWPAVAAAMQGRAHVTIERFSPEALGEIAPELQARAWQPLVPTAAAAPDPRIAEDRGMVIHASAPVLDAEGITVGLVEGGVLLNGNLDLVDRINEIVYRDGSLPLGSQGTATLFMGDTRIATNVRLFEGERALGTRVSQAVRDQVLGRGELWLGTAFVVNDWYVSGYEAIEDGRGERIGMLYVGFLEAPLRRAMQQAMAALFGLFLLISVAGTYYSLRWARSVFEPIERMNRVIQRVELGESDARVGAVTSRDELGRLAGEFDHLLDTLAAKRAELQRWADELDRKVAERTAELREANETLRRAQKQLVMSEKLAAIGELTAGVAHEVNNPVAVIQGNLDVLREVLGPAAEPVRDEIRLIHEQVERIRLIVTKLLQFARPGDFAGYTEAVEVGAVIQDCLVLTRHNIDKCGVEVNLELAATTPVEINRSELQQVLINLIVNATQAMAAGGRLTLASEDWLAEDGSAQGVVLRVRDTGYGIPPEHLATIFDPFFTTKKESGTGLGLSVTYTIVERYGGRITVESKPGEGTVFSVWLLREAAYRGGPEAPGFMRRWKV</sequence>
<dbReference type="InterPro" id="IPR033463">
    <property type="entry name" value="sCache_3"/>
</dbReference>
<dbReference type="Gene3D" id="6.10.340.10">
    <property type="match status" value="1"/>
</dbReference>
<keyword evidence="16" id="KW-1185">Reference proteome</keyword>
<evidence type="ECO:0000256" key="6">
    <source>
        <dbReference type="ARBA" id="ARBA00022679"/>
    </source>
</evidence>
<dbReference type="InterPro" id="IPR036890">
    <property type="entry name" value="HATPase_C_sf"/>
</dbReference>
<keyword evidence="8" id="KW-0418">Kinase</keyword>
<dbReference type="RefSeq" id="WP_168987166.1">
    <property type="nucleotide sequence ID" value="NZ_CAWPHM010000133.1"/>
</dbReference>
<dbReference type="Pfam" id="PF00512">
    <property type="entry name" value="HisKA"/>
    <property type="match status" value="1"/>
</dbReference>
<evidence type="ECO:0000256" key="10">
    <source>
        <dbReference type="ARBA" id="ARBA00023136"/>
    </source>
</evidence>
<dbReference type="PROSITE" id="PS50109">
    <property type="entry name" value="HIS_KIN"/>
    <property type="match status" value="1"/>
</dbReference>
<keyword evidence="9 12" id="KW-1133">Transmembrane helix</keyword>
<feature type="domain" description="Histidine kinase" evidence="13">
    <location>
        <begin position="469"/>
        <end position="685"/>
    </location>
</feature>
<dbReference type="SUPFAM" id="SSF55874">
    <property type="entry name" value="ATPase domain of HSP90 chaperone/DNA topoisomerase II/histidine kinase"/>
    <property type="match status" value="1"/>
</dbReference>
<evidence type="ECO:0000256" key="4">
    <source>
        <dbReference type="ARBA" id="ARBA00022475"/>
    </source>
</evidence>
<keyword evidence="5" id="KW-0597">Phosphoprotein</keyword>
<dbReference type="CDD" id="cd06225">
    <property type="entry name" value="HAMP"/>
    <property type="match status" value="1"/>
</dbReference>
<dbReference type="InterPro" id="IPR003594">
    <property type="entry name" value="HATPase_dom"/>
</dbReference>
<dbReference type="CDD" id="cd00082">
    <property type="entry name" value="HisKA"/>
    <property type="match status" value="1"/>
</dbReference>
<feature type="transmembrane region" description="Helical" evidence="12">
    <location>
        <begin position="28"/>
        <end position="50"/>
    </location>
</feature>
<proteinExistence type="predicted"/>
<evidence type="ECO:0000256" key="12">
    <source>
        <dbReference type="SAM" id="Phobius"/>
    </source>
</evidence>
<dbReference type="PANTHER" id="PTHR43065:SF22">
    <property type="entry name" value="HISTIDINE KINASE"/>
    <property type="match status" value="1"/>
</dbReference>
<dbReference type="Gene3D" id="1.10.287.130">
    <property type="match status" value="1"/>
</dbReference>
<dbReference type="Pfam" id="PF17202">
    <property type="entry name" value="sCache_3_3"/>
    <property type="match status" value="1"/>
</dbReference>
<comment type="subcellular location">
    <subcellularLocation>
        <location evidence="2">Cell membrane</location>
        <topology evidence="2">Multi-pass membrane protein</topology>
    </subcellularLocation>
</comment>
<dbReference type="InterPro" id="IPR029151">
    <property type="entry name" value="Sensor-like_sf"/>
</dbReference>
<comment type="catalytic activity">
    <reaction evidence="1">
        <text>ATP + protein L-histidine = ADP + protein N-phospho-L-histidine.</text>
        <dbReference type="EC" id="2.7.13.3"/>
    </reaction>
</comment>
<dbReference type="PRINTS" id="PR00344">
    <property type="entry name" value="BCTRLSENSOR"/>
</dbReference>
<name>A0A972J906_9RHOO</name>
<dbReference type="Pfam" id="PF02518">
    <property type="entry name" value="HATPase_c"/>
    <property type="match status" value="1"/>
</dbReference>
<keyword evidence="11" id="KW-0175">Coiled coil</keyword>
<accession>A0A972J906</accession>
<dbReference type="GO" id="GO:0005886">
    <property type="term" value="C:plasma membrane"/>
    <property type="evidence" value="ECO:0007669"/>
    <property type="project" value="UniProtKB-SubCell"/>
</dbReference>
<dbReference type="EMBL" id="WTVM01000021">
    <property type="protein sequence ID" value="NMG02380.1"/>
    <property type="molecule type" value="Genomic_DNA"/>
</dbReference>
<evidence type="ECO:0000256" key="3">
    <source>
        <dbReference type="ARBA" id="ARBA00012438"/>
    </source>
</evidence>
<feature type="coiled-coil region" evidence="11">
    <location>
        <begin position="415"/>
        <end position="460"/>
    </location>
</feature>
<dbReference type="SUPFAM" id="SSF158472">
    <property type="entry name" value="HAMP domain-like"/>
    <property type="match status" value="1"/>
</dbReference>
<keyword evidence="6" id="KW-0808">Transferase</keyword>
<dbReference type="SUPFAM" id="SSF47384">
    <property type="entry name" value="Homodimeric domain of signal transducing histidine kinase"/>
    <property type="match status" value="1"/>
</dbReference>
<dbReference type="InterPro" id="IPR004358">
    <property type="entry name" value="Sig_transdc_His_kin-like_C"/>
</dbReference>
<dbReference type="GO" id="GO:0000155">
    <property type="term" value="F:phosphorelay sensor kinase activity"/>
    <property type="evidence" value="ECO:0007669"/>
    <property type="project" value="InterPro"/>
</dbReference>
<dbReference type="EC" id="2.7.13.3" evidence="3"/>
<evidence type="ECO:0000256" key="9">
    <source>
        <dbReference type="ARBA" id="ARBA00022989"/>
    </source>
</evidence>
<feature type="domain" description="HAMP" evidence="14">
    <location>
        <begin position="367"/>
        <end position="420"/>
    </location>
</feature>
<dbReference type="AlphaFoldDB" id="A0A972J906"/>
<dbReference type="InterPro" id="IPR003660">
    <property type="entry name" value="HAMP_dom"/>
</dbReference>
<dbReference type="InterPro" id="IPR036097">
    <property type="entry name" value="HisK_dim/P_sf"/>
</dbReference>
<evidence type="ECO:0000256" key="8">
    <source>
        <dbReference type="ARBA" id="ARBA00022777"/>
    </source>
</evidence>
<dbReference type="SMART" id="SM00388">
    <property type="entry name" value="HisKA"/>
    <property type="match status" value="1"/>
</dbReference>
<dbReference type="InterPro" id="IPR003661">
    <property type="entry name" value="HisK_dim/P_dom"/>
</dbReference>
<keyword evidence="4" id="KW-1003">Cell membrane</keyword>
<evidence type="ECO:0000256" key="2">
    <source>
        <dbReference type="ARBA" id="ARBA00004651"/>
    </source>
</evidence>
<evidence type="ECO:0000259" key="13">
    <source>
        <dbReference type="PROSITE" id="PS50109"/>
    </source>
</evidence>
<dbReference type="Proteomes" id="UP000599523">
    <property type="component" value="Unassembled WGS sequence"/>
</dbReference>
<dbReference type="PROSITE" id="PS50885">
    <property type="entry name" value="HAMP"/>
    <property type="match status" value="1"/>
</dbReference>
<keyword evidence="7 12" id="KW-0812">Transmembrane</keyword>
<organism evidence="15 16">
    <name type="scientific">Azoarcus taiwanensis</name>
    <dbReference type="NCBI Taxonomy" id="666964"/>
    <lineage>
        <taxon>Bacteria</taxon>
        <taxon>Pseudomonadati</taxon>
        <taxon>Pseudomonadota</taxon>
        <taxon>Betaproteobacteria</taxon>
        <taxon>Rhodocyclales</taxon>
        <taxon>Zoogloeaceae</taxon>
        <taxon>Azoarcus</taxon>
    </lineage>
</organism>
<evidence type="ECO:0000259" key="14">
    <source>
        <dbReference type="PROSITE" id="PS50885"/>
    </source>
</evidence>
<evidence type="ECO:0000313" key="16">
    <source>
        <dbReference type="Proteomes" id="UP000599523"/>
    </source>
</evidence>
<evidence type="ECO:0000256" key="1">
    <source>
        <dbReference type="ARBA" id="ARBA00000085"/>
    </source>
</evidence>
<evidence type="ECO:0000256" key="7">
    <source>
        <dbReference type="ARBA" id="ARBA00022692"/>
    </source>
</evidence>